<dbReference type="Pfam" id="PF01408">
    <property type="entry name" value="GFO_IDH_MocA"/>
    <property type="match status" value="1"/>
</dbReference>
<dbReference type="PANTHER" id="PTHR43818">
    <property type="entry name" value="BCDNA.GH03377"/>
    <property type="match status" value="1"/>
</dbReference>
<reference evidence="4" key="1">
    <citation type="journal article" date="2014" name="Int. J. Syst. Evol. Microbiol.">
        <title>Complete genome sequence of Corynebacterium casei LMG S-19264T (=DSM 44701T), isolated from a smear-ripened cheese.</title>
        <authorList>
            <consortium name="US DOE Joint Genome Institute (JGI-PGF)"/>
            <person name="Walter F."/>
            <person name="Albersmeier A."/>
            <person name="Kalinowski J."/>
            <person name="Ruckert C."/>
        </authorList>
    </citation>
    <scope>NUCLEOTIDE SEQUENCE</scope>
    <source>
        <strain evidence="4">CCM 7217</strain>
    </source>
</reference>
<evidence type="ECO:0000259" key="3">
    <source>
        <dbReference type="Pfam" id="PF22725"/>
    </source>
</evidence>
<feature type="domain" description="Gfo/Idh/MocA-like oxidoreductase N-terminal" evidence="2">
    <location>
        <begin position="5"/>
        <end position="126"/>
    </location>
</feature>
<dbReference type="GO" id="GO:0016491">
    <property type="term" value="F:oxidoreductase activity"/>
    <property type="evidence" value="ECO:0007669"/>
    <property type="project" value="UniProtKB-KW"/>
</dbReference>
<sequence>MTLDIGFLGYRFMGKAHANALARLPMFFPDTPETNRSVLIGRNESELSEAAARLGFDRIETDWREALDEVDVFYNLGPNHIHAEPTIAALESNVHVMCEKPLAPEIETARRMQDAARESDAVAATGFNYRYLPALQLAKRLIDAGELGQIYRFKGRCLQDWLSNPEAAWNWRCDASTSGTGVLGDVGSHTIDLARWLVGDIESLSGSLTTQITERPDGDEMRPVTTDDEYSALVTFESGAEGVLEGSRIATGREADNSVEIYGSKGALKFTLRRLNELQVKGVNDRGYQQILVTDPEDPYLDAWWPSGHGLGWEHTFVHENYEFLTAINDGEQYRPNFDDGVEVQRVVEAIRDSDRRGERVSLNE</sequence>
<dbReference type="SUPFAM" id="SSF51735">
    <property type="entry name" value="NAD(P)-binding Rossmann-fold domains"/>
    <property type="match status" value="1"/>
</dbReference>
<dbReference type="GO" id="GO:0000166">
    <property type="term" value="F:nucleotide binding"/>
    <property type="evidence" value="ECO:0007669"/>
    <property type="project" value="InterPro"/>
</dbReference>
<dbReference type="Gene3D" id="3.30.360.10">
    <property type="entry name" value="Dihydrodipicolinate Reductase, domain 2"/>
    <property type="match status" value="1"/>
</dbReference>
<dbReference type="SUPFAM" id="SSF55347">
    <property type="entry name" value="Glyceraldehyde-3-phosphate dehydrogenase-like, C-terminal domain"/>
    <property type="match status" value="1"/>
</dbReference>
<dbReference type="Pfam" id="PF22725">
    <property type="entry name" value="GFO_IDH_MocA_C3"/>
    <property type="match status" value="1"/>
</dbReference>
<name>A0A830E2E9_9EURY</name>
<gene>
    <name evidence="4" type="ORF">GCM10007209_35630</name>
</gene>
<dbReference type="Gene3D" id="3.40.50.720">
    <property type="entry name" value="NAD(P)-binding Rossmann-like Domain"/>
    <property type="match status" value="1"/>
</dbReference>
<protein>
    <submittedName>
        <fullName evidence="4">Dehydrogenase</fullName>
    </submittedName>
</protein>
<evidence type="ECO:0000256" key="1">
    <source>
        <dbReference type="ARBA" id="ARBA00023002"/>
    </source>
</evidence>
<keyword evidence="1" id="KW-0560">Oxidoreductase</keyword>
<reference evidence="4" key="2">
    <citation type="submission" date="2020-09" db="EMBL/GenBank/DDBJ databases">
        <authorList>
            <person name="Sun Q."/>
            <person name="Sedlacek I."/>
        </authorList>
    </citation>
    <scope>NUCLEOTIDE SEQUENCE</scope>
    <source>
        <strain evidence="4">CCM 7217</strain>
    </source>
</reference>
<dbReference type="InterPro" id="IPR000683">
    <property type="entry name" value="Gfo/Idh/MocA-like_OxRdtase_N"/>
</dbReference>
<dbReference type="EMBL" id="BMCI01000008">
    <property type="protein sequence ID" value="GGC70589.1"/>
    <property type="molecule type" value="Genomic_DNA"/>
</dbReference>
<evidence type="ECO:0000259" key="2">
    <source>
        <dbReference type="Pfam" id="PF01408"/>
    </source>
</evidence>
<dbReference type="Proteomes" id="UP000646833">
    <property type="component" value="Unassembled WGS sequence"/>
</dbReference>
<proteinExistence type="predicted"/>
<dbReference type="InterPro" id="IPR036291">
    <property type="entry name" value="NAD(P)-bd_dom_sf"/>
</dbReference>
<organism evidence="4 5">
    <name type="scientific">Haloferax sulfurifontis</name>
    <dbReference type="NCBI Taxonomy" id="255616"/>
    <lineage>
        <taxon>Archaea</taxon>
        <taxon>Methanobacteriati</taxon>
        <taxon>Methanobacteriota</taxon>
        <taxon>Stenosarchaea group</taxon>
        <taxon>Halobacteria</taxon>
        <taxon>Halobacteriales</taxon>
        <taxon>Haloferacaceae</taxon>
        <taxon>Haloferax</taxon>
    </lineage>
</organism>
<comment type="caution">
    <text evidence="4">The sequence shown here is derived from an EMBL/GenBank/DDBJ whole genome shotgun (WGS) entry which is preliminary data.</text>
</comment>
<accession>A0A830E2E9</accession>
<dbReference type="RefSeq" id="WP_188424818.1">
    <property type="nucleotide sequence ID" value="NZ_BMCI01000008.1"/>
</dbReference>
<evidence type="ECO:0000313" key="5">
    <source>
        <dbReference type="Proteomes" id="UP000646833"/>
    </source>
</evidence>
<dbReference type="AlphaFoldDB" id="A0A830E2E9"/>
<dbReference type="InterPro" id="IPR050463">
    <property type="entry name" value="Gfo/Idh/MocA_oxidrdct_glycsds"/>
</dbReference>
<evidence type="ECO:0000313" key="4">
    <source>
        <dbReference type="EMBL" id="GGC70589.1"/>
    </source>
</evidence>
<dbReference type="InterPro" id="IPR055170">
    <property type="entry name" value="GFO_IDH_MocA-like_dom"/>
</dbReference>
<dbReference type="PANTHER" id="PTHR43818:SF11">
    <property type="entry name" value="BCDNA.GH03377"/>
    <property type="match status" value="1"/>
</dbReference>
<feature type="domain" description="GFO/IDH/MocA-like oxidoreductase" evidence="3">
    <location>
        <begin position="136"/>
        <end position="268"/>
    </location>
</feature>